<dbReference type="EMBL" id="SPUK01000012">
    <property type="protein sequence ID" value="TQV93537.1"/>
    <property type="molecule type" value="Genomic_DNA"/>
</dbReference>
<evidence type="ECO:0000256" key="1">
    <source>
        <dbReference type="SAM" id="Phobius"/>
    </source>
</evidence>
<comment type="caution">
    <text evidence="3">The sequence shown here is derived from an EMBL/GenBank/DDBJ whole genome shotgun (WGS) entry which is preliminary data.</text>
</comment>
<keyword evidence="1" id="KW-0812">Transmembrane</keyword>
<reference evidence="3 4" key="1">
    <citation type="journal article" date="2019" name="Appl. Microbiol. Biotechnol.">
        <title>Genome sequence of Isaria javanica and comparative genome analysis insights into family S53 peptidase evolution in fungal entomopathogens.</title>
        <authorList>
            <person name="Lin R."/>
            <person name="Zhang X."/>
            <person name="Xin B."/>
            <person name="Zou M."/>
            <person name="Gao Y."/>
            <person name="Qin F."/>
            <person name="Hu Q."/>
            <person name="Xie B."/>
            <person name="Cheng X."/>
        </authorList>
    </citation>
    <scope>NUCLEOTIDE SEQUENCE [LARGE SCALE GENOMIC DNA]</scope>
    <source>
        <strain evidence="3 4">IJ1G</strain>
    </source>
</reference>
<name>A0A545UVP9_9HYPO</name>
<organism evidence="3 4">
    <name type="scientific">Cordyceps javanica</name>
    <dbReference type="NCBI Taxonomy" id="43265"/>
    <lineage>
        <taxon>Eukaryota</taxon>
        <taxon>Fungi</taxon>
        <taxon>Dikarya</taxon>
        <taxon>Ascomycota</taxon>
        <taxon>Pezizomycotina</taxon>
        <taxon>Sordariomycetes</taxon>
        <taxon>Hypocreomycetidae</taxon>
        <taxon>Hypocreales</taxon>
        <taxon>Cordycipitaceae</taxon>
        <taxon>Cordyceps</taxon>
    </lineage>
</organism>
<feature type="chain" id="PRO_5021708261" evidence="2">
    <location>
        <begin position="19"/>
        <end position="201"/>
    </location>
</feature>
<feature type="transmembrane region" description="Helical" evidence="1">
    <location>
        <begin position="120"/>
        <end position="139"/>
    </location>
</feature>
<keyword evidence="4" id="KW-1185">Reference proteome</keyword>
<dbReference type="OrthoDB" id="4869963at2759"/>
<evidence type="ECO:0000256" key="2">
    <source>
        <dbReference type="SAM" id="SignalP"/>
    </source>
</evidence>
<feature type="transmembrane region" description="Helical" evidence="1">
    <location>
        <begin position="34"/>
        <end position="53"/>
    </location>
</feature>
<protein>
    <submittedName>
        <fullName evidence="3">Uncharacterized protein</fullName>
    </submittedName>
</protein>
<dbReference type="AlphaFoldDB" id="A0A545UVP9"/>
<sequence>MHSYKILLTATCLLPVLAYPFLPSVSRSGIRCEALFVWYAVVLSVFSIANGLLFRWELELWQITLVEIYAMAGYTVLLLPSSSEVKVDDLDLTARMLATEVVWYQTGVFQDTLLARKSGWMARASLQLFGGCFVGYLIFLATRDYLSRALFHFFTRRVSWWHWLPENGSDDEFGPGWSMFLVVAVVIAPLALFSAAIAGLQ</sequence>
<keyword evidence="1" id="KW-0472">Membrane</keyword>
<feature type="transmembrane region" description="Helical" evidence="1">
    <location>
        <begin position="176"/>
        <end position="200"/>
    </location>
</feature>
<gene>
    <name evidence="3" type="ORF">IF1G_08115</name>
</gene>
<keyword evidence="2" id="KW-0732">Signal</keyword>
<evidence type="ECO:0000313" key="3">
    <source>
        <dbReference type="EMBL" id="TQV93537.1"/>
    </source>
</evidence>
<keyword evidence="1" id="KW-1133">Transmembrane helix</keyword>
<dbReference type="Proteomes" id="UP000315783">
    <property type="component" value="Unassembled WGS sequence"/>
</dbReference>
<evidence type="ECO:0000313" key="4">
    <source>
        <dbReference type="Proteomes" id="UP000315783"/>
    </source>
</evidence>
<feature type="signal peptide" evidence="2">
    <location>
        <begin position="1"/>
        <end position="18"/>
    </location>
</feature>
<accession>A0A545UVP9</accession>
<proteinExistence type="predicted"/>